<dbReference type="NCBIfam" id="NF009023">
    <property type="entry name" value="PRK12359.1"/>
    <property type="match status" value="1"/>
</dbReference>
<dbReference type="EMBL" id="JAKGAS010000002">
    <property type="protein sequence ID" value="MCF2947304.1"/>
    <property type="molecule type" value="Genomic_DNA"/>
</dbReference>
<keyword evidence="6 8" id="KW-0288">FMN</keyword>
<evidence type="ECO:0000313" key="11">
    <source>
        <dbReference type="Proteomes" id="UP001521137"/>
    </source>
</evidence>
<evidence type="ECO:0000256" key="2">
    <source>
        <dbReference type="ARBA" id="ARBA00003297"/>
    </source>
</evidence>
<dbReference type="PIRSF" id="PIRSF038996">
    <property type="entry name" value="FldA"/>
    <property type="match status" value="1"/>
</dbReference>
<comment type="cofactor">
    <cofactor evidence="1 8">
        <name>FMN</name>
        <dbReference type="ChEBI" id="CHEBI:58210"/>
    </cofactor>
</comment>
<dbReference type="PROSITE" id="PS50902">
    <property type="entry name" value="FLAVODOXIN_LIKE"/>
    <property type="match status" value="1"/>
</dbReference>
<dbReference type="InterPro" id="IPR008254">
    <property type="entry name" value="Flavodoxin/NO_synth"/>
</dbReference>
<evidence type="ECO:0000256" key="7">
    <source>
        <dbReference type="ARBA" id="ARBA00022982"/>
    </source>
</evidence>
<dbReference type="InterPro" id="IPR029039">
    <property type="entry name" value="Flavoprotein-like_sf"/>
</dbReference>
<organism evidence="10 11">
    <name type="scientific">Paraglaciecola algarum</name>
    <dbReference type="NCBI Taxonomy" id="3050085"/>
    <lineage>
        <taxon>Bacteria</taxon>
        <taxon>Pseudomonadati</taxon>
        <taxon>Pseudomonadota</taxon>
        <taxon>Gammaproteobacteria</taxon>
        <taxon>Alteromonadales</taxon>
        <taxon>Alteromonadaceae</taxon>
        <taxon>Paraglaciecola</taxon>
    </lineage>
</organism>
<evidence type="ECO:0000256" key="3">
    <source>
        <dbReference type="ARBA" id="ARBA00005267"/>
    </source>
</evidence>
<evidence type="ECO:0000313" key="10">
    <source>
        <dbReference type="EMBL" id="MCF2947304.1"/>
    </source>
</evidence>
<evidence type="ECO:0000256" key="5">
    <source>
        <dbReference type="ARBA" id="ARBA00022630"/>
    </source>
</evidence>
<dbReference type="SUPFAM" id="SSF52218">
    <property type="entry name" value="Flavoproteins"/>
    <property type="match status" value="1"/>
</dbReference>
<accession>A0ABS9D648</accession>
<protein>
    <recommendedName>
        <fullName evidence="8">Flavodoxin</fullName>
    </recommendedName>
</protein>
<dbReference type="Gene3D" id="3.40.50.360">
    <property type="match status" value="1"/>
</dbReference>
<proteinExistence type="inferred from homology"/>
<keyword evidence="11" id="KW-1185">Reference proteome</keyword>
<evidence type="ECO:0000256" key="4">
    <source>
        <dbReference type="ARBA" id="ARBA00022448"/>
    </source>
</evidence>
<dbReference type="RefSeq" id="WP_235310834.1">
    <property type="nucleotide sequence ID" value="NZ_JAKGAS010000002.1"/>
</dbReference>
<dbReference type="Proteomes" id="UP001521137">
    <property type="component" value="Unassembled WGS sequence"/>
</dbReference>
<dbReference type="Pfam" id="PF00258">
    <property type="entry name" value="Flavodoxin_1"/>
    <property type="match status" value="1"/>
</dbReference>
<evidence type="ECO:0000256" key="6">
    <source>
        <dbReference type="ARBA" id="ARBA00022643"/>
    </source>
</evidence>
<reference evidence="10 11" key="1">
    <citation type="submission" date="2022-01" db="EMBL/GenBank/DDBJ databases">
        <title>Paraglaciecola sp. G1-23.</title>
        <authorList>
            <person name="Jin M.S."/>
            <person name="Han D.M."/>
            <person name="Kim H.M."/>
            <person name="Jeon C.O."/>
        </authorList>
    </citation>
    <scope>NUCLEOTIDE SEQUENCE [LARGE SCALE GENOMIC DNA]</scope>
    <source>
        <strain evidence="10 11">G1-23</strain>
    </source>
</reference>
<sequence length="180" mass="20746">MTPSTLKIGLFYGSTTCYTEMAAEKIQTKLNELVEYECVELFNIREVPLAECQDFDILIFGISTWDFGELQEDWESKWIDIANLNLTNKTVAIFGLGDQLGYADWFQDAVGMLHDELIILDCNIIGYWPNSGYDFAESKALTEDREFFVGLSLDDENQYEQTDERINLWCEQVLSEITTQ</sequence>
<comment type="function">
    <text evidence="2 8">Low-potential electron donor to a number of redox enzymes.</text>
</comment>
<evidence type="ECO:0000259" key="9">
    <source>
        <dbReference type="PROSITE" id="PS50902"/>
    </source>
</evidence>
<dbReference type="InterPro" id="IPR001226">
    <property type="entry name" value="Flavodoxin_CS"/>
</dbReference>
<evidence type="ECO:0000256" key="8">
    <source>
        <dbReference type="PIRNR" id="PIRNR038996"/>
    </source>
</evidence>
<dbReference type="PROSITE" id="PS00201">
    <property type="entry name" value="FLAVODOXIN"/>
    <property type="match status" value="1"/>
</dbReference>
<dbReference type="PANTHER" id="PTHR42809:SF3">
    <property type="entry name" value="FLAVODOXIN 2"/>
    <property type="match status" value="1"/>
</dbReference>
<name>A0ABS9D648_9ALTE</name>
<dbReference type="PANTHER" id="PTHR42809">
    <property type="entry name" value="FLAVODOXIN 2"/>
    <property type="match status" value="1"/>
</dbReference>
<comment type="caution">
    <text evidence="10">The sequence shown here is derived from an EMBL/GenBank/DDBJ whole genome shotgun (WGS) entry which is preliminary data.</text>
</comment>
<evidence type="ECO:0000256" key="1">
    <source>
        <dbReference type="ARBA" id="ARBA00001917"/>
    </source>
</evidence>
<keyword evidence="5 8" id="KW-0285">Flavoprotein</keyword>
<dbReference type="InterPro" id="IPR010086">
    <property type="entry name" value="Flavodoxin_lc"/>
</dbReference>
<dbReference type="NCBIfam" id="TIGR01752">
    <property type="entry name" value="flav_long"/>
    <property type="match status" value="1"/>
</dbReference>
<keyword evidence="4 8" id="KW-0813">Transport</keyword>
<keyword evidence="7 8" id="KW-0249">Electron transport</keyword>
<comment type="similarity">
    <text evidence="3 8">Belongs to the flavodoxin family.</text>
</comment>
<feature type="domain" description="Flavodoxin-like" evidence="9">
    <location>
        <begin position="8"/>
        <end position="174"/>
    </location>
</feature>
<dbReference type="InterPro" id="IPR050619">
    <property type="entry name" value="Flavodoxin"/>
</dbReference>
<gene>
    <name evidence="10" type="primary">fldB</name>
    <name evidence="10" type="ORF">L0668_04235</name>
</gene>